<feature type="domain" description="Response regulatory" evidence="16">
    <location>
        <begin position="773"/>
        <end position="897"/>
    </location>
</feature>
<dbReference type="Pfam" id="PF00989">
    <property type="entry name" value="PAS"/>
    <property type="match status" value="1"/>
</dbReference>
<keyword evidence="10" id="KW-0902">Two-component regulatory system</keyword>
<dbReference type="PROSITE" id="PS50110">
    <property type="entry name" value="RESPONSE_REGULATORY"/>
    <property type="match status" value="1"/>
</dbReference>
<keyword evidence="7" id="KW-0547">Nucleotide-binding</keyword>
<dbReference type="SUPFAM" id="SSF47384">
    <property type="entry name" value="Homodimeric domain of signal transducing histidine kinase"/>
    <property type="match status" value="1"/>
</dbReference>
<comment type="subcellular location">
    <subcellularLocation>
        <location evidence="2">Cell membrane</location>
        <topology evidence="2">Multi-pass membrane protein</topology>
    </subcellularLocation>
</comment>
<dbReference type="InterPro" id="IPR036890">
    <property type="entry name" value="HATPase_C_sf"/>
</dbReference>
<evidence type="ECO:0000256" key="11">
    <source>
        <dbReference type="ARBA" id="ARBA00023136"/>
    </source>
</evidence>
<dbReference type="InterPro" id="IPR008207">
    <property type="entry name" value="Sig_transdc_His_kin_Hpt_dom"/>
</dbReference>
<evidence type="ECO:0000256" key="12">
    <source>
        <dbReference type="PROSITE-ProRule" id="PRU00110"/>
    </source>
</evidence>
<dbReference type="InterPro" id="IPR000700">
    <property type="entry name" value="PAS-assoc_C"/>
</dbReference>
<dbReference type="SMART" id="SM00388">
    <property type="entry name" value="HisKA"/>
    <property type="match status" value="1"/>
</dbReference>
<dbReference type="InterPro" id="IPR013656">
    <property type="entry name" value="PAS_4"/>
</dbReference>
<dbReference type="PROSITE" id="PS50894">
    <property type="entry name" value="HPT"/>
    <property type="match status" value="1"/>
</dbReference>
<organism evidence="20 21">
    <name type="scientific">Uliginosibacterium silvisoli</name>
    <dbReference type="NCBI Taxonomy" id="3114758"/>
    <lineage>
        <taxon>Bacteria</taxon>
        <taxon>Pseudomonadati</taxon>
        <taxon>Pseudomonadota</taxon>
        <taxon>Betaproteobacteria</taxon>
        <taxon>Rhodocyclales</taxon>
        <taxon>Zoogloeaceae</taxon>
        <taxon>Uliginosibacterium</taxon>
    </lineage>
</organism>
<dbReference type="Gene3D" id="3.30.565.10">
    <property type="entry name" value="Histidine kinase-like ATPase, C-terminal domain"/>
    <property type="match status" value="1"/>
</dbReference>
<sequence>MRSTLRLRSLFPRKLHFQLAVVFSLLFASFIVLYTLYTANEQYALIEHTMTEQASSLTTGLAASSEQALTTGEVWQLNTIMKQASRYPGLEQIDLTDPAGILLSSAFAEGDTHESGKPVFKLQVPTPRGTYIIPGMAPVHGHKTLEIWVPVGAEFELGWMHARFSLAAAEAARQRFYFDSLWSGILVSVLATICFALFLRRPMQKLQSATTFASRLDNDQGSVMSVDSGVADIDALVEALNWASLRLQDQQRELTRSAAHFRSVVEGLSELVFETDPDLRWTYLNPAWTDITQYTLEEGLGRSVLDFTLDDEKPRIASTFKPLFKGEIESLRDQFRYLAKDGSVRTLEVFARARRDEAGAFLGYTGSVNDITARTLAEQAIKEQLHFVERLIDSIPNAIYVKDCQGRYVTFNTAFVKMFVIERDAWVGKTVFELLDDPNEAKWHQQHDNAMFNGPVGTQSFERHLRARDGHELDALYHKSLFVDANGKAAGIVGTITDISDRKAVEQAVLEARDAAEIANQAKSDFLANMSHEIRTPMNAVIGMTQLVLDTDLDEQQREFMTLVKQSADSLLNIIDDVLDFSKVEAGRMSFERIPFSLRECVDSAISTLGPRAENKNLNLSSEIDERIPDVVCGDPHRLRQVLLNLLSNAIKFTAAGSVDVDVTLDAISGKRADICFSVKDSGIGIPADKLELIFESFSQADTSTTRRYGGTGLGLAICRRLVAGMGGQIWVDSEPGRGSTFFFSVVLDLASEEEEAASLALLRTPQAMRPLHLLLAEDNPVNQTLAVRMLNSMGHSVELVENGQECIDKLRAHGANLPAFDAVLMDLQMPIMGGLEACSLIRAHEKQHEEAHMPIIAMTAHALRGDRERCFEAGMDGYVTKPVLAGALHAELLRVLSPADAAALTGDTGAYAMNGTEAGSNFDRNWMLTQIGGDEELMHEVIGIFLSGYDEMQADLQRAAAGSDGKSVREAAHSIKGAVGNFGATHAVAAALALENAGEDGNTTVFLELGERLRGLLQSLKTGLENELAQHSS</sequence>
<feature type="domain" description="PAS" evidence="17">
    <location>
        <begin position="257"/>
        <end position="327"/>
    </location>
</feature>
<dbReference type="NCBIfam" id="TIGR00229">
    <property type="entry name" value="sensory_box"/>
    <property type="match status" value="2"/>
</dbReference>
<evidence type="ECO:0000259" key="17">
    <source>
        <dbReference type="PROSITE" id="PS50112"/>
    </source>
</evidence>
<accession>A0ABU6K360</accession>
<feature type="transmembrane region" description="Helical" evidence="14">
    <location>
        <begin position="181"/>
        <end position="199"/>
    </location>
</feature>
<dbReference type="Pfam" id="PF08448">
    <property type="entry name" value="PAS_4"/>
    <property type="match status" value="1"/>
</dbReference>
<evidence type="ECO:0000256" key="3">
    <source>
        <dbReference type="ARBA" id="ARBA00012438"/>
    </source>
</evidence>
<evidence type="ECO:0000256" key="7">
    <source>
        <dbReference type="ARBA" id="ARBA00022741"/>
    </source>
</evidence>
<feature type="modified residue" description="4-aspartylphosphate" evidence="13">
    <location>
        <position position="827"/>
    </location>
</feature>
<dbReference type="SMART" id="SM00091">
    <property type="entry name" value="PAS"/>
    <property type="match status" value="2"/>
</dbReference>
<keyword evidence="6 14" id="KW-0812">Transmembrane</keyword>
<dbReference type="CDD" id="cd00130">
    <property type="entry name" value="PAS"/>
    <property type="match status" value="2"/>
</dbReference>
<evidence type="ECO:0000256" key="13">
    <source>
        <dbReference type="PROSITE-ProRule" id="PRU00169"/>
    </source>
</evidence>
<evidence type="ECO:0000259" key="16">
    <source>
        <dbReference type="PROSITE" id="PS50110"/>
    </source>
</evidence>
<evidence type="ECO:0000256" key="8">
    <source>
        <dbReference type="ARBA" id="ARBA00022840"/>
    </source>
</evidence>
<dbReference type="SUPFAM" id="SSF47226">
    <property type="entry name" value="Histidine-containing phosphotransfer domain, HPT domain"/>
    <property type="match status" value="1"/>
</dbReference>
<dbReference type="CDD" id="cd00082">
    <property type="entry name" value="HisKA"/>
    <property type="match status" value="1"/>
</dbReference>
<keyword evidence="21" id="KW-1185">Reference proteome</keyword>
<dbReference type="Pfam" id="PF01627">
    <property type="entry name" value="Hpt"/>
    <property type="match status" value="1"/>
</dbReference>
<evidence type="ECO:0000313" key="20">
    <source>
        <dbReference type="EMBL" id="MEC5386116.1"/>
    </source>
</evidence>
<evidence type="ECO:0000256" key="10">
    <source>
        <dbReference type="ARBA" id="ARBA00023012"/>
    </source>
</evidence>
<dbReference type="InterPro" id="IPR004358">
    <property type="entry name" value="Sig_transdc_His_kin-like_C"/>
</dbReference>
<feature type="transmembrane region" description="Helical" evidence="14">
    <location>
        <begin position="15"/>
        <end position="37"/>
    </location>
</feature>
<dbReference type="SUPFAM" id="SSF55785">
    <property type="entry name" value="PYP-like sensor domain (PAS domain)"/>
    <property type="match status" value="2"/>
</dbReference>
<dbReference type="Pfam" id="PF00512">
    <property type="entry name" value="HisKA"/>
    <property type="match status" value="1"/>
</dbReference>
<dbReference type="InterPro" id="IPR001789">
    <property type="entry name" value="Sig_transdc_resp-reg_receiver"/>
</dbReference>
<dbReference type="CDD" id="cd17546">
    <property type="entry name" value="REC_hyHK_CKI1_RcsC-like"/>
    <property type="match status" value="1"/>
</dbReference>
<comment type="caution">
    <text evidence="20">The sequence shown here is derived from an EMBL/GenBank/DDBJ whole genome shotgun (WGS) entry which is preliminary data.</text>
</comment>
<dbReference type="Pfam" id="PF02518">
    <property type="entry name" value="HATPase_c"/>
    <property type="match status" value="1"/>
</dbReference>
<dbReference type="SMART" id="SM00073">
    <property type="entry name" value="HPT"/>
    <property type="match status" value="1"/>
</dbReference>
<dbReference type="InterPro" id="IPR035965">
    <property type="entry name" value="PAS-like_dom_sf"/>
</dbReference>
<dbReference type="Pfam" id="PF00072">
    <property type="entry name" value="Response_reg"/>
    <property type="match status" value="1"/>
</dbReference>
<feature type="domain" description="PAC" evidence="18">
    <location>
        <begin position="331"/>
        <end position="383"/>
    </location>
</feature>
<dbReference type="PROSITE" id="PS50112">
    <property type="entry name" value="PAS"/>
    <property type="match status" value="2"/>
</dbReference>
<reference evidence="20 21" key="1">
    <citation type="submission" date="2024-01" db="EMBL/GenBank/DDBJ databases">
        <title>Uliginosibacterium soil sp. nov.</title>
        <authorList>
            <person name="Lv Y."/>
        </authorList>
    </citation>
    <scope>NUCLEOTIDE SEQUENCE [LARGE SCALE GENOMIC DNA]</scope>
    <source>
        <strain evidence="20 21">H3</strain>
    </source>
</reference>
<feature type="domain" description="HPt" evidence="19">
    <location>
        <begin position="935"/>
        <end position="1034"/>
    </location>
</feature>
<dbReference type="SMART" id="SM00086">
    <property type="entry name" value="PAC"/>
    <property type="match status" value="2"/>
</dbReference>
<dbReference type="Gene3D" id="1.10.287.130">
    <property type="match status" value="1"/>
</dbReference>
<dbReference type="InterPro" id="IPR000014">
    <property type="entry name" value="PAS"/>
</dbReference>
<evidence type="ECO:0000256" key="2">
    <source>
        <dbReference type="ARBA" id="ARBA00004651"/>
    </source>
</evidence>
<dbReference type="SUPFAM" id="SSF55874">
    <property type="entry name" value="ATPase domain of HSP90 chaperone/DNA topoisomerase II/histidine kinase"/>
    <property type="match status" value="1"/>
</dbReference>
<keyword evidence="8" id="KW-0067">ATP-binding</keyword>
<evidence type="ECO:0000256" key="6">
    <source>
        <dbReference type="ARBA" id="ARBA00022692"/>
    </source>
</evidence>
<evidence type="ECO:0000256" key="5">
    <source>
        <dbReference type="ARBA" id="ARBA00022553"/>
    </source>
</evidence>
<feature type="domain" description="PAS" evidence="17">
    <location>
        <begin position="384"/>
        <end position="454"/>
    </location>
</feature>
<dbReference type="InterPro" id="IPR011006">
    <property type="entry name" value="CheY-like_superfamily"/>
</dbReference>
<dbReference type="SMART" id="SM00387">
    <property type="entry name" value="HATPase_c"/>
    <property type="match status" value="1"/>
</dbReference>
<proteinExistence type="predicted"/>
<dbReference type="InterPro" id="IPR001610">
    <property type="entry name" value="PAC"/>
</dbReference>
<dbReference type="SUPFAM" id="SSF52172">
    <property type="entry name" value="CheY-like"/>
    <property type="match status" value="1"/>
</dbReference>
<dbReference type="PROSITE" id="PS50109">
    <property type="entry name" value="HIS_KIN"/>
    <property type="match status" value="1"/>
</dbReference>
<evidence type="ECO:0000256" key="4">
    <source>
        <dbReference type="ARBA" id="ARBA00022475"/>
    </source>
</evidence>
<dbReference type="PANTHER" id="PTHR45339:SF1">
    <property type="entry name" value="HYBRID SIGNAL TRANSDUCTION HISTIDINE KINASE J"/>
    <property type="match status" value="1"/>
</dbReference>
<evidence type="ECO:0000259" key="15">
    <source>
        <dbReference type="PROSITE" id="PS50109"/>
    </source>
</evidence>
<feature type="domain" description="Histidine kinase" evidence="15">
    <location>
        <begin position="529"/>
        <end position="750"/>
    </location>
</feature>
<evidence type="ECO:0000259" key="19">
    <source>
        <dbReference type="PROSITE" id="PS50894"/>
    </source>
</evidence>
<feature type="modified residue" description="Phosphohistidine" evidence="12">
    <location>
        <position position="974"/>
    </location>
</feature>
<dbReference type="Gene3D" id="3.30.450.20">
    <property type="entry name" value="PAS domain"/>
    <property type="match status" value="2"/>
</dbReference>
<dbReference type="RefSeq" id="WP_327599091.1">
    <property type="nucleotide sequence ID" value="NZ_JAYXHS010000002.1"/>
</dbReference>
<dbReference type="Gene3D" id="1.20.120.160">
    <property type="entry name" value="HPT domain"/>
    <property type="match status" value="1"/>
</dbReference>
<evidence type="ECO:0000256" key="9">
    <source>
        <dbReference type="ARBA" id="ARBA00022989"/>
    </source>
</evidence>
<dbReference type="InterPro" id="IPR003594">
    <property type="entry name" value="HATPase_dom"/>
</dbReference>
<keyword evidence="9 14" id="KW-1133">Transmembrane helix</keyword>
<protein>
    <recommendedName>
        <fullName evidence="3">histidine kinase</fullName>
        <ecNumber evidence="3">2.7.13.3</ecNumber>
    </recommendedName>
</protein>
<evidence type="ECO:0000313" key="21">
    <source>
        <dbReference type="Proteomes" id="UP001331561"/>
    </source>
</evidence>
<dbReference type="InterPro" id="IPR036097">
    <property type="entry name" value="HisK_dim/P_sf"/>
</dbReference>
<evidence type="ECO:0000256" key="14">
    <source>
        <dbReference type="SAM" id="Phobius"/>
    </source>
</evidence>
<gene>
    <name evidence="20" type="ORF">VVD49_10290</name>
</gene>
<dbReference type="CDD" id="cd16922">
    <property type="entry name" value="HATPase_EvgS-ArcB-TorS-like"/>
    <property type="match status" value="1"/>
</dbReference>
<dbReference type="InterPro" id="IPR036641">
    <property type="entry name" value="HPT_dom_sf"/>
</dbReference>
<dbReference type="EMBL" id="JAYXHS010000002">
    <property type="protein sequence ID" value="MEC5386116.1"/>
    <property type="molecule type" value="Genomic_DNA"/>
</dbReference>
<dbReference type="EC" id="2.7.13.3" evidence="3"/>
<dbReference type="Gene3D" id="3.40.50.2300">
    <property type="match status" value="1"/>
</dbReference>
<dbReference type="PANTHER" id="PTHR45339">
    <property type="entry name" value="HYBRID SIGNAL TRANSDUCTION HISTIDINE KINASE J"/>
    <property type="match status" value="1"/>
</dbReference>
<dbReference type="SMART" id="SM00448">
    <property type="entry name" value="REC"/>
    <property type="match status" value="1"/>
</dbReference>
<dbReference type="PRINTS" id="PR00344">
    <property type="entry name" value="BCTRLSENSOR"/>
</dbReference>
<name>A0ABU6K360_9RHOO</name>
<feature type="domain" description="PAC" evidence="18">
    <location>
        <begin position="459"/>
        <end position="511"/>
    </location>
</feature>
<dbReference type="InterPro" id="IPR003661">
    <property type="entry name" value="HisK_dim/P_dom"/>
</dbReference>
<dbReference type="Proteomes" id="UP001331561">
    <property type="component" value="Unassembled WGS sequence"/>
</dbReference>
<evidence type="ECO:0000259" key="18">
    <source>
        <dbReference type="PROSITE" id="PS50113"/>
    </source>
</evidence>
<keyword evidence="11 14" id="KW-0472">Membrane</keyword>
<evidence type="ECO:0000256" key="1">
    <source>
        <dbReference type="ARBA" id="ARBA00000085"/>
    </source>
</evidence>
<keyword evidence="5 13" id="KW-0597">Phosphoprotein</keyword>
<dbReference type="PROSITE" id="PS50113">
    <property type="entry name" value="PAC"/>
    <property type="match status" value="2"/>
</dbReference>
<dbReference type="InterPro" id="IPR013767">
    <property type="entry name" value="PAS_fold"/>
</dbReference>
<comment type="catalytic activity">
    <reaction evidence="1">
        <text>ATP + protein L-histidine = ADP + protein N-phospho-L-histidine.</text>
        <dbReference type="EC" id="2.7.13.3"/>
    </reaction>
</comment>
<dbReference type="InterPro" id="IPR005467">
    <property type="entry name" value="His_kinase_dom"/>
</dbReference>
<keyword evidence="4" id="KW-1003">Cell membrane</keyword>